<dbReference type="Gene3D" id="3.30.70.1210">
    <property type="entry name" value="Crispr-associated protein, domain 2"/>
    <property type="match status" value="1"/>
</dbReference>
<dbReference type="RefSeq" id="WP_167841525.1">
    <property type="nucleotide sequence ID" value="NZ_CP047628.1"/>
</dbReference>
<dbReference type="CDD" id="cd09727">
    <property type="entry name" value="Cas6_I-E"/>
    <property type="match status" value="1"/>
</dbReference>
<sequence length="213" mass="24646">MYLSRVEIDTKNRKKMRDLTHVGVYHAWVEDSFPNQTFNSDGVFPRKLWRIDNINQKKYLLLVSEEKPELEKLEKYGVNDTSQTKNYQPFIDSLKNGEKVRFRLVANPVISKFVPGQRGRVMPHVTIEQQEQFLIARSDKNGFMLKEGEFAVIDHEFVNFKHKSGKTPRLSKTTYEGNLTITNIDKFKALLVKGFGKKKAYGFGLMTVIPIGD</sequence>
<evidence type="ECO:0000313" key="2">
    <source>
        <dbReference type="Proteomes" id="UP000501558"/>
    </source>
</evidence>
<dbReference type="SUPFAM" id="SSF117987">
    <property type="entry name" value="CRISPR-associated protein"/>
    <property type="match status" value="2"/>
</dbReference>
<dbReference type="EMBL" id="CP047628">
    <property type="protein sequence ID" value="QIW59062.1"/>
    <property type="molecule type" value="Genomic_DNA"/>
</dbReference>
<proteinExistence type="predicted"/>
<name>A0AAE7CU57_9LACT</name>
<gene>
    <name evidence="1" type="primary">cas6e</name>
    <name evidence="1" type="ORF">GU334_09150</name>
</gene>
<organism evidence="1 2">
    <name type="scientific">Pseudolactococcus raffinolactis</name>
    <dbReference type="NCBI Taxonomy" id="1366"/>
    <lineage>
        <taxon>Bacteria</taxon>
        <taxon>Bacillati</taxon>
        <taxon>Bacillota</taxon>
        <taxon>Bacilli</taxon>
        <taxon>Lactobacillales</taxon>
        <taxon>Streptococcaceae</taxon>
        <taxon>Pseudolactococcus</taxon>
    </lineage>
</organism>
<dbReference type="Pfam" id="PF08798">
    <property type="entry name" value="CRISPR_assoc"/>
    <property type="match status" value="1"/>
</dbReference>
<reference evidence="1 2" key="1">
    <citation type="submission" date="2019-12" db="EMBL/GenBank/DDBJ databases">
        <title>Whole genome sequences of Lactococcus raffinolactis strains isolated from sewage.</title>
        <authorList>
            <person name="Ybazeta G."/>
            <person name="Ross M."/>
            <person name="Brabant-Kirwan D."/>
            <person name="Saleh M."/>
            <person name="Dillon J.A."/>
            <person name="Splinter K."/>
            <person name="Nokhbeh R."/>
        </authorList>
    </citation>
    <scope>NUCLEOTIDE SEQUENCE [LARGE SCALE GENOMIC DNA]</scope>
    <source>
        <strain evidence="1 2">Lr_19_14</strain>
    </source>
</reference>
<dbReference type="NCBIfam" id="TIGR01907">
    <property type="entry name" value="casE_Cse3"/>
    <property type="match status" value="1"/>
</dbReference>
<dbReference type="Gene3D" id="3.30.70.1200">
    <property type="entry name" value="Crispr-associated protein, domain 1"/>
    <property type="match status" value="1"/>
</dbReference>
<dbReference type="Proteomes" id="UP000501558">
    <property type="component" value="Chromosome"/>
</dbReference>
<accession>A0AAE7CU57</accession>
<keyword evidence="2" id="KW-1185">Reference proteome</keyword>
<dbReference type="InterPro" id="IPR010179">
    <property type="entry name" value="CRISPR-assoc_prot_Cse3"/>
</dbReference>
<evidence type="ECO:0000313" key="1">
    <source>
        <dbReference type="EMBL" id="QIW59062.1"/>
    </source>
</evidence>
<protein>
    <submittedName>
        <fullName evidence="1">Type I-E CRISPR-associated protein Cas6/Cse3/CasE</fullName>
    </submittedName>
</protein>
<dbReference type="SMART" id="SM01101">
    <property type="entry name" value="CRISPR_assoc"/>
    <property type="match status" value="1"/>
</dbReference>
<dbReference type="AlphaFoldDB" id="A0AAE7CU57"/>